<accession>A0ABZ1D6W9</accession>
<name>A0ABZ1D6W9_9TREE</name>
<dbReference type="RefSeq" id="XP_062794528.1">
    <property type="nucleotide sequence ID" value="XM_062938477.1"/>
</dbReference>
<organism evidence="1 2">
    <name type="scientific">Kwoniella shivajii</name>
    <dbReference type="NCBI Taxonomy" id="564305"/>
    <lineage>
        <taxon>Eukaryota</taxon>
        <taxon>Fungi</taxon>
        <taxon>Dikarya</taxon>
        <taxon>Basidiomycota</taxon>
        <taxon>Agaricomycotina</taxon>
        <taxon>Tremellomycetes</taxon>
        <taxon>Tremellales</taxon>
        <taxon>Cryptococcaceae</taxon>
        <taxon>Kwoniella</taxon>
    </lineage>
</organism>
<proteinExistence type="predicted"/>
<dbReference type="GeneID" id="87958910"/>
<sequence length="184" mass="20827">MSAPRSIPSIPSLAELQKRSEQFTSSGTSYLPSYSPSLDKLKENFLSSEDLPIPEKSIYSDISTTQSSKLPRSSIGYDIQGHARDQSQSTSWYIEPPPESHENDFDLHHDPIHRAGTSRKLIKSHKGFKPVQEGLPFEKPIPSMVKSRIYAESVSSLTQPCIKDMRENKDETTWLDWITCRICT</sequence>
<dbReference type="Proteomes" id="UP001329825">
    <property type="component" value="Chromosome 9"/>
</dbReference>
<reference evidence="1 2" key="1">
    <citation type="submission" date="2024-01" db="EMBL/GenBank/DDBJ databases">
        <title>Comparative genomics of Cryptococcus and Kwoniella reveals pathogenesis evolution and contrasting modes of karyotype evolution via chromosome fusion or intercentromeric recombination.</title>
        <authorList>
            <person name="Coelho M.A."/>
            <person name="David-Palma M."/>
            <person name="Shea T."/>
            <person name="Bowers K."/>
            <person name="McGinley-Smith S."/>
            <person name="Mohammad A.W."/>
            <person name="Gnirke A."/>
            <person name="Yurkov A.M."/>
            <person name="Nowrousian M."/>
            <person name="Sun S."/>
            <person name="Cuomo C.A."/>
            <person name="Heitman J."/>
        </authorList>
    </citation>
    <scope>NUCLEOTIDE SEQUENCE [LARGE SCALE GENOMIC DNA]</scope>
    <source>
        <strain evidence="1">CBS 11374</strain>
    </source>
</reference>
<protein>
    <submittedName>
        <fullName evidence="1">Uncharacterized protein</fullName>
    </submittedName>
</protein>
<evidence type="ECO:0000313" key="1">
    <source>
        <dbReference type="EMBL" id="WRT69789.1"/>
    </source>
</evidence>
<gene>
    <name evidence="1" type="ORF">IL334_006780</name>
</gene>
<keyword evidence="2" id="KW-1185">Reference proteome</keyword>
<evidence type="ECO:0000313" key="2">
    <source>
        <dbReference type="Proteomes" id="UP001329825"/>
    </source>
</evidence>
<dbReference type="EMBL" id="CP141889">
    <property type="protein sequence ID" value="WRT69789.1"/>
    <property type="molecule type" value="Genomic_DNA"/>
</dbReference>